<evidence type="ECO:0008006" key="3">
    <source>
        <dbReference type="Google" id="ProtNLM"/>
    </source>
</evidence>
<organism evidence="1 2">
    <name type="scientific">Cellulosimicrobium composti</name>
    <dbReference type="NCBI Taxonomy" id="2672572"/>
    <lineage>
        <taxon>Bacteria</taxon>
        <taxon>Bacillati</taxon>
        <taxon>Actinomycetota</taxon>
        <taxon>Actinomycetes</taxon>
        <taxon>Micrococcales</taxon>
        <taxon>Promicromonosporaceae</taxon>
        <taxon>Cellulosimicrobium</taxon>
    </lineage>
</organism>
<name>A0ABX0BDN9_9MICO</name>
<comment type="caution">
    <text evidence="1">The sequence shown here is derived from an EMBL/GenBank/DDBJ whole genome shotgun (WGS) entry which is preliminary data.</text>
</comment>
<reference evidence="1 2" key="1">
    <citation type="journal article" date="2021" name="Arch. Microbiol.">
        <title>Cellulosimicrobium fucosivorans sp. nov., isolated from San Elijo Lagoon, contains a fucose metabolic pathway linked to carotenoid production.</title>
        <authorList>
            <person name="Aviles F.A."/>
            <person name="Kyndt J.A."/>
        </authorList>
    </citation>
    <scope>NUCLEOTIDE SEQUENCE [LARGE SCALE GENOMIC DNA]</scope>
    <source>
        <strain evidence="1 2">SE3</strain>
    </source>
</reference>
<proteinExistence type="predicted"/>
<gene>
    <name evidence="1" type="ORF">GYH36_14485</name>
</gene>
<protein>
    <recommendedName>
        <fullName evidence="3">DUF4435 domain-containing protein</fullName>
    </recommendedName>
</protein>
<keyword evidence="2" id="KW-1185">Reference proteome</keyword>
<dbReference type="RefSeq" id="WP_162290198.1">
    <property type="nucleotide sequence ID" value="NZ_JAAFAN010000053.1"/>
</dbReference>
<evidence type="ECO:0000313" key="2">
    <source>
        <dbReference type="Proteomes" id="UP000471672"/>
    </source>
</evidence>
<dbReference type="EMBL" id="JAAFAN010000053">
    <property type="protein sequence ID" value="NDO90653.1"/>
    <property type="molecule type" value="Genomic_DNA"/>
</dbReference>
<evidence type="ECO:0000313" key="1">
    <source>
        <dbReference type="EMBL" id="NDO90653.1"/>
    </source>
</evidence>
<accession>A0ABX0BDN9</accession>
<dbReference type="Proteomes" id="UP000471672">
    <property type="component" value="Unassembled WGS sequence"/>
</dbReference>
<sequence length="265" mass="28568">MHVRASDSPVVVVEGPDDALVLKPHLEGAQFFPAAGKPNAIETARDLIESGISDFTCITDPDFDDPLDFADLASVHHPYEGADLEAMLIGLGVLALVLEHTGSRPKIQAAGGPDAVVRLLIRLAAPVSRLRAASRRQAWGIAFDEVEIEKYVDSKGEMRLKVPEYCLALRRRTLDVLRNSDGNVSAVPSDAVMISSCDSDCDADALRFRGKDVLALASVATRRQFGNLSKAASDKDLLCNQLHSSSGLLLSRSNWLAVLKRRVGA</sequence>